<dbReference type="Proteomes" id="UP000295164">
    <property type="component" value="Unassembled WGS sequence"/>
</dbReference>
<evidence type="ECO:0000256" key="1">
    <source>
        <dbReference type="SAM" id="SignalP"/>
    </source>
</evidence>
<dbReference type="SUPFAM" id="SSF54427">
    <property type="entry name" value="NTF2-like"/>
    <property type="match status" value="1"/>
</dbReference>
<feature type="chain" id="PRO_5020195506" description="Nuclear transport factor 2 family protein" evidence="1">
    <location>
        <begin position="19"/>
        <end position="268"/>
    </location>
</feature>
<dbReference type="Gene3D" id="3.10.450.50">
    <property type="match status" value="1"/>
</dbReference>
<evidence type="ECO:0008006" key="4">
    <source>
        <dbReference type="Google" id="ProtNLM"/>
    </source>
</evidence>
<protein>
    <recommendedName>
        <fullName evidence="4">Nuclear transport factor 2 family protein</fullName>
    </recommendedName>
</protein>
<dbReference type="InterPro" id="IPR032710">
    <property type="entry name" value="NTF2-like_dom_sf"/>
</dbReference>
<accession>A0A4R4E5M4</accession>
<dbReference type="RefSeq" id="WP_131850772.1">
    <property type="nucleotide sequence ID" value="NZ_SKFH01000003.1"/>
</dbReference>
<evidence type="ECO:0000313" key="3">
    <source>
        <dbReference type="Proteomes" id="UP000295164"/>
    </source>
</evidence>
<sequence length="268" mass="29906">MKHLLLVAALLAGGWCHAQPPALQDMVAAENRFAAQSVRENTRDAFLAFMDTAAVMYRKNAFQKSYAEWQAKEKRPGLLHWKPVVAELANSGDWGFSTGPWTYRSTEADSVSARGHFFTIWHRQADNQWKFLFDCGTDEGPEPLQVLYPFQASKSRGDEASLQLADSAFTVVLRSDARAAHRSFLSVTSVLLRTGQSYALTPGQQQKWLKALPQHIEATTLGRLLSPSGDLALVYGTTPNAKGEPEPFVRLWRHEPGGWRLAVVLLRL</sequence>
<name>A0A4R4E5M4_9BACT</name>
<evidence type="ECO:0000313" key="2">
    <source>
        <dbReference type="EMBL" id="TCZ74173.1"/>
    </source>
</evidence>
<proteinExistence type="predicted"/>
<keyword evidence="1" id="KW-0732">Signal</keyword>
<organism evidence="2 3">
    <name type="scientific">Flaviaesturariibacter aridisoli</name>
    <dbReference type="NCBI Taxonomy" id="2545761"/>
    <lineage>
        <taxon>Bacteria</taxon>
        <taxon>Pseudomonadati</taxon>
        <taxon>Bacteroidota</taxon>
        <taxon>Chitinophagia</taxon>
        <taxon>Chitinophagales</taxon>
        <taxon>Chitinophagaceae</taxon>
        <taxon>Flaviaestuariibacter</taxon>
    </lineage>
</organism>
<reference evidence="2 3" key="1">
    <citation type="submission" date="2019-03" db="EMBL/GenBank/DDBJ databases">
        <authorList>
            <person name="Kim M.K.M."/>
        </authorList>
    </citation>
    <scope>NUCLEOTIDE SEQUENCE [LARGE SCALE GENOMIC DNA]</scope>
    <source>
        <strain evidence="2 3">17J68-15</strain>
    </source>
</reference>
<gene>
    <name evidence="2" type="ORF">E0486_03610</name>
</gene>
<dbReference type="OrthoDB" id="1119084at2"/>
<keyword evidence="3" id="KW-1185">Reference proteome</keyword>
<comment type="caution">
    <text evidence="2">The sequence shown here is derived from an EMBL/GenBank/DDBJ whole genome shotgun (WGS) entry which is preliminary data.</text>
</comment>
<dbReference type="EMBL" id="SKFH01000003">
    <property type="protein sequence ID" value="TCZ74173.1"/>
    <property type="molecule type" value="Genomic_DNA"/>
</dbReference>
<dbReference type="AlphaFoldDB" id="A0A4R4E5M4"/>
<feature type="signal peptide" evidence="1">
    <location>
        <begin position="1"/>
        <end position="18"/>
    </location>
</feature>